<dbReference type="HOGENOM" id="CLU_3335501_0_0_1"/>
<gene>
    <name evidence="1" type="ORF">BofuT4_uP143470.1</name>
</gene>
<sequence length="38" mass="4382">MSRTKDEAVCELPRTFGGRSKLMLRRTKGSERVSKKEL</sequence>
<accession>G2YZN7</accession>
<dbReference type="InParanoid" id="G2YZN7"/>
<name>G2YZN7_BOTF4</name>
<evidence type="ECO:0000313" key="2">
    <source>
        <dbReference type="Proteomes" id="UP000008177"/>
    </source>
</evidence>
<dbReference type="EMBL" id="FQ790362">
    <property type="protein sequence ID" value="CCD57085.1"/>
    <property type="molecule type" value="Genomic_DNA"/>
</dbReference>
<proteinExistence type="predicted"/>
<dbReference type="Proteomes" id="UP000008177">
    <property type="component" value="Unplaced contigs"/>
</dbReference>
<organism evidence="1 2">
    <name type="scientific">Botryotinia fuckeliana (strain T4)</name>
    <name type="common">Noble rot fungus</name>
    <name type="synonym">Botrytis cinerea</name>
    <dbReference type="NCBI Taxonomy" id="999810"/>
    <lineage>
        <taxon>Eukaryota</taxon>
        <taxon>Fungi</taxon>
        <taxon>Dikarya</taxon>
        <taxon>Ascomycota</taxon>
        <taxon>Pezizomycotina</taxon>
        <taxon>Leotiomycetes</taxon>
        <taxon>Helotiales</taxon>
        <taxon>Sclerotiniaceae</taxon>
        <taxon>Botrytis</taxon>
    </lineage>
</organism>
<protein>
    <submittedName>
        <fullName evidence="1">Uncharacterized protein</fullName>
    </submittedName>
</protein>
<dbReference type="AlphaFoldDB" id="G2YZN7"/>
<reference evidence="2" key="1">
    <citation type="journal article" date="2011" name="PLoS Genet.">
        <title>Genomic analysis of the necrotrophic fungal pathogens Sclerotinia sclerotiorum and Botrytis cinerea.</title>
        <authorList>
            <person name="Amselem J."/>
            <person name="Cuomo C.A."/>
            <person name="van Kan J.A."/>
            <person name="Viaud M."/>
            <person name="Benito E.P."/>
            <person name="Couloux A."/>
            <person name="Coutinho P.M."/>
            <person name="de Vries R.P."/>
            <person name="Dyer P.S."/>
            <person name="Fillinger S."/>
            <person name="Fournier E."/>
            <person name="Gout L."/>
            <person name="Hahn M."/>
            <person name="Kohn L."/>
            <person name="Lapalu N."/>
            <person name="Plummer K.M."/>
            <person name="Pradier J.M."/>
            <person name="Quevillon E."/>
            <person name="Sharon A."/>
            <person name="Simon A."/>
            <person name="ten Have A."/>
            <person name="Tudzynski B."/>
            <person name="Tudzynski P."/>
            <person name="Wincker P."/>
            <person name="Andrew M."/>
            <person name="Anthouard V."/>
            <person name="Beever R.E."/>
            <person name="Beffa R."/>
            <person name="Benoit I."/>
            <person name="Bouzid O."/>
            <person name="Brault B."/>
            <person name="Chen Z."/>
            <person name="Choquer M."/>
            <person name="Collemare J."/>
            <person name="Cotton P."/>
            <person name="Danchin E.G."/>
            <person name="Da Silva C."/>
            <person name="Gautier A."/>
            <person name="Giraud C."/>
            <person name="Giraud T."/>
            <person name="Gonzalez C."/>
            <person name="Grossetete S."/>
            <person name="Guldener U."/>
            <person name="Henrissat B."/>
            <person name="Howlett B.J."/>
            <person name="Kodira C."/>
            <person name="Kretschmer M."/>
            <person name="Lappartient A."/>
            <person name="Leroch M."/>
            <person name="Levis C."/>
            <person name="Mauceli E."/>
            <person name="Neuveglise C."/>
            <person name="Oeser B."/>
            <person name="Pearson M."/>
            <person name="Poulain J."/>
            <person name="Poussereau N."/>
            <person name="Quesneville H."/>
            <person name="Rascle C."/>
            <person name="Schumacher J."/>
            <person name="Segurens B."/>
            <person name="Sexton A."/>
            <person name="Silva E."/>
            <person name="Sirven C."/>
            <person name="Soanes D.M."/>
            <person name="Talbot N.J."/>
            <person name="Templeton M."/>
            <person name="Yandava C."/>
            <person name="Yarden O."/>
            <person name="Zeng Q."/>
            <person name="Rollins J.A."/>
            <person name="Lebrun M.H."/>
            <person name="Dickman M."/>
        </authorList>
    </citation>
    <scope>NUCLEOTIDE SEQUENCE [LARGE SCALE GENOMIC DNA]</scope>
    <source>
        <strain evidence="2">T4</strain>
    </source>
</reference>
<evidence type="ECO:0000313" key="1">
    <source>
        <dbReference type="EMBL" id="CCD57085.1"/>
    </source>
</evidence>